<name>A0A9X0WAC4_9GAMM</name>
<proteinExistence type="predicted"/>
<dbReference type="SUPFAM" id="SSF47598">
    <property type="entry name" value="Ribbon-helix-helix"/>
    <property type="match status" value="1"/>
</dbReference>
<dbReference type="GO" id="GO:0006355">
    <property type="term" value="P:regulation of DNA-templated transcription"/>
    <property type="evidence" value="ECO:0007669"/>
    <property type="project" value="InterPro"/>
</dbReference>
<dbReference type="EMBL" id="NRRY01000028">
    <property type="protein sequence ID" value="MBK1619928.1"/>
    <property type="molecule type" value="Genomic_DNA"/>
</dbReference>
<organism evidence="2 3">
    <name type="scientific">Lamprobacter modestohalophilus</name>
    <dbReference type="NCBI Taxonomy" id="1064514"/>
    <lineage>
        <taxon>Bacteria</taxon>
        <taxon>Pseudomonadati</taxon>
        <taxon>Pseudomonadota</taxon>
        <taxon>Gammaproteobacteria</taxon>
        <taxon>Chromatiales</taxon>
        <taxon>Chromatiaceae</taxon>
        <taxon>Lamprobacter</taxon>
    </lineage>
</organism>
<evidence type="ECO:0000313" key="3">
    <source>
        <dbReference type="Proteomes" id="UP001138768"/>
    </source>
</evidence>
<sequence>MTGATVRPVAIKLDDAMKARLKRLAEARQRTPHWLMREAITDYVEREEKREAFRQDALKAWEAYRSSGLHLSAAEADAWLEQLEQGHDIDPPPCHS</sequence>
<accession>A0A9X0WAC4</accession>
<evidence type="ECO:0000313" key="2">
    <source>
        <dbReference type="EMBL" id="MBK1619928.1"/>
    </source>
</evidence>
<dbReference type="RefSeq" id="WP_200246210.1">
    <property type="nucleotide sequence ID" value="NZ_NRRY01000028.1"/>
</dbReference>
<dbReference type="Pfam" id="PF01402">
    <property type="entry name" value="RHH_1"/>
    <property type="match status" value="1"/>
</dbReference>
<gene>
    <name evidence="2" type="ORF">CKO42_16050</name>
</gene>
<keyword evidence="3" id="KW-1185">Reference proteome</keyword>
<reference evidence="2 3" key="1">
    <citation type="journal article" date="2020" name="Microorganisms">
        <title>Osmotic Adaptation and Compatible Solute Biosynthesis of Phototrophic Bacteria as Revealed from Genome Analyses.</title>
        <authorList>
            <person name="Imhoff J.F."/>
            <person name="Rahn T."/>
            <person name="Kunzel S."/>
            <person name="Keller A."/>
            <person name="Neulinger S.C."/>
        </authorList>
    </citation>
    <scope>NUCLEOTIDE SEQUENCE [LARGE SCALE GENOMIC DNA]</scope>
    <source>
        <strain evidence="2 3">DSM 25653</strain>
    </source>
</reference>
<dbReference type="InterPro" id="IPR010985">
    <property type="entry name" value="Ribbon_hlx_hlx"/>
</dbReference>
<dbReference type="InterPro" id="IPR002145">
    <property type="entry name" value="CopG"/>
</dbReference>
<dbReference type="Proteomes" id="UP001138768">
    <property type="component" value="Unassembled WGS sequence"/>
</dbReference>
<protein>
    <submittedName>
        <fullName evidence="2">CopG family transcriptional regulator</fullName>
    </submittedName>
</protein>
<dbReference type="AlphaFoldDB" id="A0A9X0WAC4"/>
<evidence type="ECO:0000259" key="1">
    <source>
        <dbReference type="Pfam" id="PF01402"/>
    </source>
</evidence>
<dbReference type="Gene3D" id="1.10.1220.10">
    <property type="entry name" value="Met repressor-like"/>
    <property type="match status" value="1"/>
</dbReference>
<dbReference type="InterPro" id="IPR013321">
    <property type="entry name" value="Arc_rbn_hlx_hlx"/>
</dbReference>
<dbReference type="CDD" id="cd22233">
    <property type="entry name" value="RHH_CopAso-like"/>
    <property type="match status" value="1"/>
</dbReference>
<comment type="caution">
    <text evidence="2">The sequence shown here is derived from an EMBL/GenBank/DDBJ whole genome shotgun (WGS) entry which is preliminary data.</text>
</comment>
<feature type="domain" description="Ribbon-helix-helix protein CopG" evidence="1">
    <location>
        <begin position="9"/>
        <end position="47"/>
    </location>
</feature>